<feature type="region of interest" description="Disordered" evidence="1">
    <location>
        <begin position="63"/>
        <end position="84"/>
    </location>
</feature>
<protein>
    <submittedName>
        <fullName evidence="3">F-box/LRR-repeat protein 7</fullName>
    </submittedName>
</protein>
<reference evidence="3" key="1">
    <citation type="submission" date="2016-11" db="UniProtKB">
        <authorList>
            <consortium name="WormBaseParasite"/>
        </authorList>
    </citation>
    <scope>IDENTIFICATION</scope>
</reference>
<proteinExistence type="predicted"/>
<dbReference type="WBParaSite" id="maker-unitig_39687-snap-gene-0.2-mRNA-1">
    <property type="protein sequence ID" value="maker-unitig_39687-snap-gene-0.2-mRNA-1"/>
    <property type="gene ID" value="maker-unitig_39687-snap-gene-0.2"/>
</dbReference>
<dbReference type="AlphaFoldDB" id="A0A1I8FM93"/>
<evidence type="ECO:0000313" key="3">
    <source>
        <dbReference type="WBParaSite" id="maker-unitig_39687-snap-gene-0.2-mRNA-1"/>
    </source>
</evidence>
<dbReference type="GO" id="GO:0031398">
    <property type="term" value="P:positive regulation of protein ubiquitination"/>
    <property type="evidence" value="ECO:0007669"/>
    <property type="project" value="TreeGrafter"/>
</dbReference>
<dbReference type="SUPFAM" id="SSF52047">
    <property type="entry name" value="RNI-like"/>
    <property type="match status" value="1"/>
</dbReference>
<sequence>MMAVDWAATHVTELDITSTELSSACLDNVLGRIVSFQYLAVGYCDFFTDSILDRLMQKGQFPRAPGHRHQLHGQPERGSHREIPSAGAARSSAASCCTASRCSMSFFWTANIPLLRNAANLHFRPARRLYFELNTKVHIDQVINAFASNCQKLERLEIQWDVTTIRFSHRSGKFIDDIRSKCPLLKSLTLADCEYYEMANSNFERAHRYRVVRTFSPLRHEHYGAAKLLQKPAVQLMPADNNTRRT</sequence>
<keyword evidence="2" id="KW-1185">Reference proteome</keyword>
<name>A0A1I8FM93_9PLAT</name>
<dbReference type="InterPro" id="IPR032675">
    <property type="entry name" value="LRR_dom_sf"/>
</dbReference>
<accession>A0A1I8FM93</accession>
<evidence type="ECO:0000313" key="2">
    <source>
        <dbReference type="Proteomes" id="UP000095280"/>
    </source>
</evidence>
<feature type="compositionally biased region" description="Basic and acidic residues" evidence="1">
    <location>
        <begin position="74"/>
        <end position="83"/>
    </location>
</feature>
<dbReference type="PANTHER" id="PTHR20933:SF4">
    <property type="entry name" value="F-BOX INVOLVED IN POLYQ PATHOGENESIS, ISOFORM A"/>
    <property type="match status" value="1"/>
</dbReference>
<organism evidence="2 3">
    <name type="scientific">Macrostomum lignano</name>
    <dbReference type="NCBI Taxonomy" id="282301"/>
    <lineage>
        <taxon>Eukaryota</taxon>
        <taxon>Metazoa</taxon>
        <taxon>Spiralia</taxon>
        <taxon>Lophotrochozoa</taxon>
        <taxon>Platyhelminthes</taxon>
        <taxon>Rhabditophora</taxon>
        <taxon>Macrostomorpha</taxon>
        <taxon>Macrostomida</taxon>
        <taxon>Macrostomidae</taxon>
        <taxon>Macrostomum</taxon>
    </lineage>
</organism>
<dbReference type="PANTHER" id="PTHR20933">
    <property type="entry name" value="F-BOX ONLY PROTEIN 33"/>
    <property type="match status" value="1"/>
</dbReference>
<evidence type="ECO:0000256" key="1">
    <source>
        <dbReference type="SAM" id="MobiDB-lite"/>
    </source>
</evidence>
<dbReference type="Proteomes" id="UP000095280">
    <property type="component" value="Unplaced"/>
</dbReference>
<dbReference type="Gene3D" id="3.80.10.10">
    <property type="entry name" value="Ribonuclease Inhibitor"/>
    <property type="match status" value="1"/>
</dbReference>